<evidence type="ECO:0000313" key="1">
    <source>
        <dbReference type="EMBL" id="BBG96754.1"/>
    </source>
</evidence>
<reference evidence="2" key="1">
    <citation type="journal article" date="2019" name="Science">
        <title>Mutation of a bHLH transcription factor allowed almond domestication.</title>
        <authorList>
            <person name="Sanchez-Perez R."/>
            <person name="Pavan S."/>
            <person name="Mazzeo R."/>
            <person name="Moldovan C."/>
            <person name="Aiese Cigliano R."/>
            <person name="Del Cueto J."/>
            <person name="Ricciardi F."/>
            <person name="Lotti C."/>
            <person name="Ricciardi L."/>
            <person name="Dicenta F."/>
            <person name="Lopez-Marques R.L."/>
            <person name="Lindberg Moller B."/>
        </authorList>
    </citation>
    <scope>NUCLEOTIDE SEQUENCE</scope>
</reference>
<gene>
    <name evidence="1" type="ORF">Prudu_005654</name>
    <name evidence="2" type="ORF">Prudu_017281</name>
</gene>
<protein>
    <submittedName>
        <fullName evidence="2">Uncharacterized protein</fullName>
    </submittedName>
</protein>
<name>A0A4Y1RNG5_PRUDU</name>
<dbReference type="EMBL" id="AP019298">
    <property type="protein sequence ID" value="BBG96754.1"/>
    <property type="molecule type" value="Genomic_DNA"/>
</dbReference>
<dbReference type="EMBL" id="AP019302">
    <property type="protein sequence ID" value="BBH05790.1"/>
    <property type="molecule type" value="Genomic_DNA"/>
</dbReference>
<proteinExistence type="predicted"/>
<evidence type="ECO:0000313" key="2">
    <source>
        <dbReference type="EMBL" id="BBH05790.1"/>
    </source>
</evidence>
<sequence>MPRELWSEPRHQCTTAFQYVLGQYLSPFYCTQQLASLSEAFSSQHEALCSYLDQSLNHQRLLSGFLSQQMMKQTSSSSKTSSPSKTCLEELQFQASWSQNLYNTPSW</sequence>
<organism evidence="2">
    <name type="scientific">Prunus dulcis</name>
    <name type="common">Almond</name>
    <name type="synonym">Amygdalus dulcis</name>
    <dbReference type="NCBI Taxonomy" id="3755"/>
    <lineage>
        <taxon>Eukaryota</taxon>
        <taxon>Viridiplantae</taxon>
        <taxon>Streptophyta</taxon>
        <taxon>Embryophyta</taxon>
        <taxon>Tracheophyta</taxon>
        <taxon>Spermatophyta</taxon>
        <taxon>Magnoliopsida</taxon>
        <taxon>eudicotyledons</taxon>
        <taxon>Gunneridae</taxon>
        <taxon>Pentapetalae</taxon>
        <taxon>rosids</taxon>
        <taxon>fabids</taxon>
        <taxon>Rosales</taxon>
        <taxon>Rosaceae</taxon>
        <taxon>Amygdaloideae</taxon>
        <taxon>Amygdaleae</taxon>
        <taxon>Prunus</taxon>
    </lineage>
</organism>
<accession>A0A4Y1RNG5</accession>
<dbReference type="AlphaFoldDB" id="A0A4Y1RNG5"/>